<dbReference type="Pfam" id="PF00561">
    <property type="entry name" value="Abhydrolase_1"/>
    <property type="match status" value="1"/>
</dbReference>
<dbReference type="InterPro" id="IPR029058">
    <property type="entry name" value="AB_hydrolase_fold"/>
</dbReference>
<dbReference type="PANTHER" id="PTHR42977">
    <property type="entry name" value="HYDROLASE-RELATED"/>
    <property type="match status" value="1"/>
</dbReference>
<evidence type="ECO:0000259" key="2">
    <source>
        <dbReference type="Pfam" id="PF00561"/>
    </source>
</evidence>
<organism evidence="3 4">
    <name type="scientific">Fulvivirga sedimenti</name>
    <dbReference type="NCBI Taxonomy" id="2879465"/>
    <lineage>
        <taxon>Bacteria</taxon>
        <taxon>Pseudomonadati</taxon>
        <taxon>Bacteroidota</taxon>
        <taxon>Cytophagia</taxon>
        <taxon>Cytophagales</taxon>
        <taxon>Fulvivirgaceae</taxon>
        <taxon>Fulvivirga</taxon>
    </lineage>
</organism>
<sequence length="335" mass="37929">MRSFGVLLSFILGVSCTPRELSTSLQGEVRMDFENLQILRTPDERFADISNFDYPSHYAVVDGDIRMHYLDINPNGENIIVLVHGEPTWGYTFRSMIPGFIEANYRVIVPDLIGFGKSDKLQQDSDYTYARHVQWLKTLLFNELHLDNIHLFIHGWGGLIGLRIVGEVPERFATVIASNTGLPTGDEIPNESFIAWQEESRNYEKFPVAELIQEQTTVDLTWQDLAAFDAPFPTEAHKSGVRSAPMLVPTTPDNPASEANRHAWARLREFNKPFLTVFSPTDNFSSGWARSLREKIPGAKNQPHIYMAGTGHFIEEDMGDEMALHIISFIANSKE</sequence>
<keyword evidence="4" id="KW-1185">Reference proteome</keyword>
<dbReference type="InterPro" id="IPR000639">
    <property type="entry name" value="Epox_hydrolase-like"/>
</dbReference>
<dbReference type="Gene3D" id="3.40.50.1820">
    <property type="entry name" value="alpha/beta hydrolase"/>
    <property type="match status" value="1"/>
</dbReference>
<dbReference type="PRINTS" id="PR00412">
    <property type="entry name" value="EPOXHYDRLASE"/>
</dbReference>
<name>A0A9X1HNE4_9BACT</name>
<dbReference type="NCBIfam" id="NF002043">
    <property type="entry name" value="PRK00870.1"/>
    <property type="match status" value="1"/>
</dbReference>
<gene>
    <name evidence="3" type="ORF">LDX50_02905</name>
</gene>
<accession>A0A9X1HNE4</accession>
<dbReference type="EMBL" id="JAIXNE010000001">
    <property type="protein sequence ID" value="MCA6073797.1"/>
    <property type="molecule type" value="Genomic_DNA"/>
</dbReference>
<feature type="domain" description="AB hydrolase-1" evidence="2">
    <location>
        <begin position="79"/>
        <end position="204"/>
    </location>
</feature>
<dbReference type="InterPro" id="IPR051340">
    <property type="entry name" value="Haloalkane_dehalogenase"/>
</dbReference>
<reference evidence="3" key="1">
    <citation type="submission" date="2021-09" db="EMBL/GenBank/DDBJ databases">
        <title>Fulvivirga sp. isolated from coastal sediment.</title>
        <authorList>
            <person name="Yu H."/>
        </authorList>
    </citation>
    <scope>NUCLEOTIDE SEQUENCE</scope>
    <source>
        <strain evidence="3">1062</strain>
    </source>
</reference>
<keyword evidence="1 3" id="KW-0378">Hydrolase</keyword>
<proteinExistence type="predicted"/>
<comment type="caution">
    <text evidence="3">The sequence shown here is derived from an EMBL/GenBank/DDBJ whole genome shotgun (WGS) entry which is preliminary data.</text>
</comment>
<evidence type="ECO:0000313" key="4">
    <source>
        <dbReference type="Proteomes" id="UP001139409"/>
    </source>
</evidence>
<dbReference type="SUPFAM" id="SSF53474">
    <property type="entry name" value="alpha/beta-Hydrolases"/>
    <property type="match status" value="1"/>
</dbReference>
<dbReference type="PRINTS" id="PR00111">
    <property type="entry name" value="ABHYDROLASE"/>
</dbReference>
<dbReference type="PROSITE" id="PS51257">
    <property type="entry name" value="PROKAR_LIPOPROTEIN"/>
    <property type="match status" value="1"/>
</dbReference>
<dbReference type="Proteomes" id="UP001139409">
    <property type="component" value="Unassembled WGS sequence"/>
</dbReference>
<dbReference type="AlphaFoldDB" id="A0A9X1HNE4"/>
<dbReference type="InterPro" id="IPR000073">
    <property type="entry name" value="AB_hydrolase_1"/>
</dbReference>
<dbReference type="RefSeq" id="WP_225696909.1">
    <property type="nucleotide sequence ID" value="NZ_JAIXNE010000001.1"/>
</dbReference>
<dbReference type="PANTHER" id="PTHR42977:SF3">
    <property type="entry name" value="AB HYDROLASE-1 DOMAIN-CONTAINING PROTEIN"/>
    <property type="match status" value="1"/>
</dbReference>
<evidence type="ECO:0000313" key="3">
    <source>
        <dbReference type="EMBL" id="MCA6073797.1"/>
    </source>
</evidence>
<evidence type="ECO:0000256" key="1">
    <source>
        <dbReference type="ARBA" id="ARBA00022801"/>
    </source>
</evidence>
<protein>
    <submittedName>
        <fullName evidence="3">Alpha/beta fold hydrolase</fullName>
    </submittedName>
</protein>
<dbReference type="GO" id="GO:0004301">
    <property type="term" value="F:epoxide hydrolase activity"/>
    <property type="evidence" value="ECO:0007669"/>
    <property type="project" value="TreeGrafter"/>
</dbReference>